<feature type="compositionally biased region" description="Low complexity" evidence="2">
    <location>
        <begin position="1157"/>
        <end position="1167"/>
    </location>
</feature>
<feature type="region of interest" description="Disordered" evidence="2">
    <location>
        <begin position="1157"/>
        <end position="1184"/>
    </location>
</feature>
<feature type="domain" description="ZNFX1" evidence="5">
    <location>
        <begin position="112"/>
        <end position="221"/>
    </location>
</feature>
<feature type="domain" description="DNA2/NAM7 helicase helicase" evidence="3">
    <location>
        <begin position="318"/>
        <end position="445"/>
    </location>
</feature>
<keyword evidence="1" id="KW-0547">Nucleotide-binding</keyword>
<dbReference type="InterPro" id="IPR047187">
    <property type="entry name" value="SF1_C_Upf1"/>
</dbReference>
<evidence type="ECO:0000259" key="5">
    <source>
        <dbReference type="Pfam" id="PF25396"/>
    </source>
</evidence>
<dbReference type="GO" id="GO:0004386">
    <property type="term" value="F:helicase activity"/>
    <property type="evidence" value="ECO:0007669"/>
    <property type="project" value="InterPro"/>
</dbReference>
<keyword evidence="1" id="KW-0067">ATP-binding</keyword>
<dbReference type="CDD" id="cd18808">
    <property type="entry name" value="SF1_C_Upf1"/>
    <property type="match status" value="1"/>
</dbReference>
<gene>
    <name evidence="6" type="ORF">B0I36DRAFT_411385</name>
</gene>
<dbReference type="InterPro" id="IPR057373">
    <property type="entry name" value="ZNFX1"/>
</dbReference>
<evidence type="ECO:0000313" key="7">
    <source>
        <dbReference type="Proteomes" id="UP000756346"/>
    </source>
</evidence>
<proteinExistence type="predicted"/>
<dbReference type="InterPro" id="IPR045055">
    <property type="entry name" value="DNA2/NAM7-like"/>
</dbReference>
<organism evidence="6 7">
    <name type="scientific">Microdochium trichocladiopsis</name>
    <dbReference type="NCBI Taxonomy" id="1682393"/>
    <lineage>
        <taxon>Eukaryota</taxon>
        <taxon>Fungi</taxon>
        <taxon>Dikarya</taxon>
        <taxon>Ascomycota</taxon>
        <taxon>Pezizomycotina</taxon>
        <taxon>Sordariomycetes</taxon>
        <taxon>Xylariomycetidae</taxon>
        <taxon>Xylariales</taxon>
        <taxon>Microdochiaceae</taxon>
        <taxon>Microdochium</taxon>
    </lineage>
</organism>
<sequence length="1184" mass="133737">MSIELPTATSTHRITQRELQMIQQHVYHNPTRAGGDWRQMLEIPTADELNVDEGSPAWKAKLQKNVPVNPVDRPYKSKDQYLEIQYRLHREETVAWLRRAISAFKDEPTMKDNNESCIYTKVFVQGYLMTRLGPVCRVQFSTERAGKKIDWQHSTRLRTGSLVALSTARDGFRTLCMPAVIADHYYEDGLNQNPPTIQFFWGDIKDAILDPLEELVMIESRHGFFEATRHAMVGLQHMAMNPTPIDKYLVDGCQDDEPASYIRSGPYKDISSLIHHLPDDSQLSDDEFDSRIKIARDNFTNKFVLHGIAPEQISGYTNLDNSQLEAVHRMLTKECAIVQGPPGTGKTFTSVQVLQILLNNQARGKEAVIVSAQTNHAVDQIMALLLGLGYEIARLGGRTQNEDIKKRSMYNIRQEMRAKDRQGSKEYGQCEKERKRLCNQIQNFVTETFTERPLTPDQLYNAGLITAEQHHHFIDTEWENEEDEQQVGRIGLWLRDDLLEIRPHEYKDPLFAVLEVEPETGGREVEQADVDPDACISHDDADDDRLLGQWIPLRPKWTGAIPPDLAPTEKEILEEMEHPDPYHMDPNLRGAIYRYWQATLVEKQTIAFRKLLLQAVELSKKQKSLRWLTDVKSLRAAQVEVIGCTTTGLTKYRGLLSALSPRTILIEEAAETREANITAGLPGCLHQLLLVGDHQQLAPSTDVQDLSEEPFNLKVSMFERLVRLNLPYTMLNMQRRMISPLRQLLNPFYPRLVDHPIVSTRPQTVEGLPHNSFFFHHTWSDSQDENLSRLNVFEAEMVVGFAKYLLMNGVDPSRITILTFYRGQCKKLVTEVRRQLLRWTFPEKMIRTVDSYQGEENDIVILSLVRSNGENGPHAAGFVANKNRGVVSISRAKLGFFVFGNAVNFCSAGKTSREMWHPVAATFQRQGKMLDTSCLPLVCKNHGNKSEVKHPVEWTEHDGGCQQPCQGQLSCGHTCRRKCHPMPHSKLQCLSPCSKPLRCGHVCQNTCAEDCSCPCTAFTGASLRDTDFEDRPNVPHAQESPSKREPKLRNREPPAHVPSQAAPPPSTSWKVTNYVGSLGSPGGPNISLRRPTVEETYRPVQLDAAGNRVVGEGVVSRSALDNGSPFDNNLMDADSFPSMMTLQNALPLVPLVSSSISRSSQAEAAPKQAKKPEEAEEELLIDLF</sequence>
<dbReference type="Gene3D" id="3.40.50.300">
    <property type="entry name" value="P-loop containing nucleotide triphosphate hydrolases"/>
    <property type="match status" value="3"/>
</dbReference>
<dbReference type="InterPro" id="IPR041677">
    <property type="entry name" value="DNA2/NAM7_AAA_11"/>
</dbReference>
<dbReference type="PANTHER" id="PTHR10887:SF341">
    <property type="entry name" value="NFX1-TYPE ZINC FINGER-CONTAINING PROTEIN 1"/>
    <property type="match status" value="1"/>
</dbReference>
<dbReference type="RefSeq" id="XP_046011763.1">
    <property type="nucleotide sequence ID" value="XM_046161935.1"/>
</dbReference>
<reference evidence="6" key="1">
    <citation type="journal article" date="2021" name="Nat. Commun.">
        <title>Genetic determinants of endophytism in the Arabidopsis root mycobiome.</title>
        <authorList>
            <person name="Mesny F."/>
            <person name="Miyauchi S."/>
            <person name="Thiergart T."/>
            <person name="Pickel B."/>
            <person name="Atanasova L."/>
            <person name="Karlsson M."/>
            <person name="Huettel B."/>
            <person name="Barry K.W."/>
            <person name="Haridas S."/>
            <person name="Chen C."/>
            <person name="Bauer D."/>
            <person name="Andreopoulos W."/>
            <person name="Pangilinan J."/>
            <person name="LaButti K."/>
            <person name="Riley R."/>
            <person name="Lipzen A."/>
            <person name="Clum A."/>
            <person name="Drula E."/>
            <person name="Henrissat B."/>
            <person name="Kohler A."/>
            <person name="Grigoriev I.V."/>
            <person name="Martin F.M."/>
            <person name="Hacquard S."/>
        </authorList>
    </citation>
    <scope>NUCLEOTIDE SEQUENCE</scope>
    <source>
        <strain evidence="6">MPI-CAGE-CH-0230</strain>
    </source>
</reference>
<dbReference type="GO" id="GO:0016787">
    <property type="term" value="F:hydrolase activity"/>
    <property type="evidence" value="ECO:0007669"/>
    <property type="project" value="UniProtKB-KW"/>
</dbReference>
<evidence type="ECO:0000313" key="6">
    <source>
        <dbReference type="EMBL" id="KAH7029475.1"/>
    </source>
</evidence>
<feature type="region of interest" description="Disordered" evidence="2">
    <location>
        <begin position="1026"/>
        <end position="1072"/>
    </location>
</feature>
<dbReference type="AlphaFoldDB" id="A0A9P8Y5M2"/>
<dbReference type="CDD" id="cd06008">
    <property type="entry name" value="NF-X1-zinc-finger"/>
    <property type="match status" value="1"/>
</dbReference>
<keyword evidence="7" id="KW-1185">Reference proteome</keyword>
<feature type="domain" description="DNA2/NAM7 helicase helicase" evidence="3">
    <location>
        <begin position="636"/>
        <end position="699"/>
    </location>
</feature>
<dbReference type="Pfam" id="PF13087">
    <property type="entry name" value="AAA_12"/>
    <property type="match status" value="1"/>
</dbReference>
<dbReference type="GeneID" id="70191481"/>
<evidence type="ECO:0000259" key="4">
    <source>
        <dbReference type="Pfam" id="PF13087"/>
    </source>
</evidence>
<keyword evidence="1" id="KW-0347">Helicase</keyword>
<dbReference type="Pfam" id="PF25396">
    <property type="entry name" value="ZNFX1"/>
    <property type="match status" value="1"/>
</dbReference>
<evidence type="ECO:0000256" key="2">
    <source>
        <dbReference type="SAM" id="MobiDB-lite"/>
    </source>
</evidence>
<dbReference type="PANTHER" id="PTHR10887">
    <property type="entry name" value="DNA2/NAM7 HELICASE FAMILY"/>
    <property type="match status" value="1"/>
</dbReference>
<dbReference type="InterPro" id="IPR027417">
    <property type="entry name" value="P-loop_NTPase"/>
</dbReference>
<dbReference type="SUPFAM" id="SSF52540">
    <property type="entry name" value="P-loop containing nucleoside triphosphate hydrolases"/>
    <property type="match status" value="1"/>
</dbReference>
<evidence type="ECO:0000256" key="1">
    <source>
        <dbReference type="ARBA" id="ARBA00022806"/>
    </source>
</evidence>
<dbReference type="Pfam" id="PF13086">
    <property type="entry name" value="AAA_11"/>
    <property type="match status" value="2"/>
</dbReference>
<name>A0A9P8Y5M2_9PEZI</name>
<dbReference type="EMBL" id="JAGTJQ010000006">
    <property type="protein sequence ID" value="KAH7029475.1"/>
    <property type="molecule type" value="Genomic_DNA"/>
</dbReference>
<evidence type="ECO:0000259" key="3">
    <source>
        <dbReference type="Pfam" id="PF13086"/>
    </source>
</evidence>
<dbReference type="Proteomes" id="UP000756346">
    <property type="component" value="Unassembled WGS sequence"/>
</dbReference>
<feature type="domain" description="DNA2/NAM7 helicase-like C-terminal" evidence="4">
    <location>
        <begin position="713"/>
        <end position="902"/>
    </location>
</feature>
<protein>
    <submittedName>
        <fullName evidence="6">P-loop containing nucleoside triphosphate hydrolase protein</fullName>
    </submittedName>
</protein>
<keyword evidence="6" id="KW-0378">Hydrolase</keyword>
<accession>A0A9P8Y5M2</accession>
<dbReference type="InterPro" id="IPR041679">
    <property type="entry name" value="DNA2/NAM7-like_C"/>
</dbReference>
<feature type="compositionally biased region" description="Basic and acidic residues" evidence="2">
    <location>
        <begin position="1041"/>
        <end position="1054"/>
    </location>
</feature>
<dbReference type="OrthoDB" id="409395at2759"/>
<feature type="compositionally biased region" description="Acidic residues" evidence="2">
    <location>
        <begin position="1174"/>
        <end position="1184"/>
    </location>
</feature>
<dbReference type="GO" id="GO:0031380">
    <property type="term" value="C:nuclear RNA-directed RNA polymerase complex"/>
    <property type="evidence" value="ECO:0007669"/>
    <property type="project" value="TreeGrafter"/>
</dbReference>
<comment type="caution">
    <text evidence="6">The sequence shown here is derived from an EMBL/GenBank/DDBJ whole genome shotgun (WGS) entry which is preliminary data.</text>
</comment>
<dbReference type="GO" id="GO:0031048">
    <property type="term" value="P:regulatory ncRNA-mediated heterochromatin formation"/>
    <property type="evidence" value="ECO:0007669"/>
    <property type="project" value="TreeGrafter"/>
</dbReference>